<evidence type="ECO:0000313" key="9">
    <source>
        <dbReference type="EMBL" id="GLX76771.1"/>
    </source>
</evidence>
<keyword evidence="10" id="KW-1185">Reference proteome</keyword>
<comment type="similarity">
    <text evidence="1 5">Belongs to the peptidase S41A family.</text>
</comment>
<evidence type="ECO:0000256" key="4">
    <source>
        <dbReference type="ARBA" id="ARBA00022825"/>
    </source>
</evidence>
<gene>
    <name evidence="9" type="primary">prc</name>
    <name evidence="9" type="ORF">tinsulaeT_01110</name>
</gene>
<evidence type="ECO:0000259" key="8">
    <source>
        <dbReference type="PROSITE" id="PS50106"/>
    </source>
</evidence>
<dbReference type="Pfam" id="PF03572">
    <property type="entry name" value="Peptidase_S41"/>
    <property type="match status" value="1"/>
</dbReference>
<dbReference type="SMART" id="SM00245">
    <property type="entry name" value="TSPc"/>
    <property type="match status" value="1"/>
</dbReference>
<organism evidence="9 10">
    <name type="scientific">Thalassotalea insulae</name>
    <dbReference type="NCBI Taxonomy" id="2056778"/>
    <lineage>
        <taxon>Bacteria</taxon>
        <taxon>Pseudomonadati</taxon>
        <taxon>Pseudomonadota</taxon>
        <taxon>Gammaproteobacteria</taxon>
        <taxon>Alteromonadales</taxon>
        <taxon>Colwelliaceae</taxon>
        <taxon>Thalassotalea</taxon>
    </lineage>
</organism>
<sequence>MQKFCRIALAVSFSLTSVSLLASTDIDKTKPLPILAPESQHATSSKRITAQFTRAHYKTVQMNDVLSEQIFDRYIKQLDYGRNVFLASDIAGFEKYRHEFDGVIARGKLDIAYDIYNLNMQRRMERYQYALSLLDKPFDFTKDEVYHYDREEQPWPVTEAELNEIWRLKVKSDALNLTLAGKKWDKVKEVLGKRYRYAIKRLSQSESEDVFQIVMNSFARVVEPHTSYLSPRNAERFQMDMNLSLEGIGAVLRAEEDYTVIQSIVTGGPADKSKQLKPKDRIVGVSQGDEKFEDVIGWRLDDVVDLIKGPKGSKVRLQILSGEAVDESSIKVVSIIRDKIVLEDRAAKSRIIYEKAGDEKSKKLGVIDIPSFYNNLSRDVKKEIDKLTAENVEGIIVDLRGNGGGSLTEATLLTGLFIDKGPVVQVRDGANRISVNRDRDGITYYDGPLTVMVDRYSASASEIFSAAIQDYGRGIIVGEHTFGKGTVQQHRPLGRVYDLFEKPFGSIQYTIAKFYRINGGSTQHRGVLPDIAFPTAIDPEDWGESKEENALPWDQVPQARYAPLSNLQADVDYLTSLYQDRIKENKEFNYLLDDIEEYKKEKDKKFVSLNLAERKANRDQRKVKQLKRANERLTLMGKEKITSLEDLPEELEEIDPFLDETARITFDLVTLGKVAKK</sequence>
<dbReference type="RefSeq" id="WP_284242561.1">
    <property type="nucleotide sequence ID" value="NZ_BSST01000001.1"/>
</dbReference>
<dbReference type="Pfam" id="PF00595">
    <property type="entry name" value="PDZ"/>
    <property type="match status" value="1"/>
</dbReference>
<dbReference type="InterPro" id="IPR001478">
    <property type="entry name" value="PDZ"/>
</dbReference>
<dbReference type="Pfam" id="PF17804">
    <property type="entry name" value="TSP_NTD"/>
    <property type="match status" value="1"/>
</dbReference>
<comment type="caution">
    <text evidence="9">The sequence shown here is derived from an EMBL/GenBank/DDBJ whole genome shotgun (WGS) entry which is preliminary data.</text>
</comment>
<dbReference type="Gene3D" id="3.30.750.44">
    <property type="match status" value="1"/>
</dbReference>
<evidence type="ECO:0000256" key="2">
    <source>
        <dbReference type="ARBA" id="ARBA00022670"/>
    </source>
</evidence>
<dbReference type="CDD" id="cd07560">
    <property type="entry name" value="Peptidase_S41_CPP"/>
    <property type="match status" value="1"/>
</dbReference>
<evidence type="ECO:0000256" key="6">
    <source>
        <dbReference type="SAM" id="Coils"/>
    </source>
</evidence>
<keyword evidence="7" id="KW-0732">Signal</keyword>
<dbReference type="InterPro" id="IPR020992">
    <property type="entry name" value="Tail_Prtase_C"/>
</dbReference>
<dbReference type="GO" id="GO:0008233">
    <property type="term" value="F:peptidase activity"/>
    <property type="evidence" value="ECO:0007669"/>
    <property type="project" value="UniProtKB-KW"/>
</dbReference>
<evidence type="ECO:0000256" key="1">
    <source>
        <dbReference type="ARBA" id="ARBA00009179"/>
    </source>
</evidence>
<dbReference type="NCBIfam" id="NF008388">
    <property type="entry name" value="PRK11186.1"/>
    <property type="match status" value="1"/>
</dbReference>
<dbReference type="SMART" id="SM00228">
    <property type="entry name" value="PDZ"/>
    <property type="match status" value="1"/>
</dbReference>
<feature type="domain" description="PDZ" evidence="8">
    <location>
        <begin position="238"/>
        <end position="308"/>
    </location>
</feature>
<accession>A0ABQ6GQ11</accession>
<dbReference type="Gene3D" id="3.90.226.10">
    <property type="entry name" value="2-enoyl-CoA Hydratase, Chain A, domain 1"/>
    <property type="match status" value="1"/>
</dbReference>
<dbReference type="InterPro" id="IPR036034">
    <property type="entry name" value="PDZ_sf"/>
</dbReference>
<dbReference type="EMBL" id="BSST01000001">
    <property type="protein sequence ID" value="GLX76771.1"/>
    <property type="molecule type" value="Genomic_DNA"/>
</dbReference>
<reference evidence="9 10" key="1">
    <citation type="submission" date="2023-03" db="EMBL/GenBank/DDBJ databases">
        <title>Draft genome sequence of Thalassotalea insulae KCTC 62186T.</title>
        <authorList>
            <person name="Sawabe T."/>
        </authorList>
    </citation>
    <scope>NUCLEOTIDE SEQUENCE [LARGE SCALE GENOMIC DNA]</scope>
    <source>
        <strain evidence="9 10">KCTC 62186</strain>
    </source>
</reference>
<name>A0ABQ6GQ11_9GAMM</name>
<dbReference type="NCBIfam" id="TIGR00225">
    <property type="entry name" value="prc"/>
    <property type="match status" value="1"/>
</dbReference>
<dbReference type="Proteomes" id="UP001157186">
    <property type="component" value="Unassembled WGS sequence"/>
</dbReference>
<dbReference type="InterPro" id="IPR004447">
    <property type="entry name" value="Peptidase_S41A"/>
</dbReference>
<dbReference type="CDD" id="cd06782">
    <property type="entry name" value="cpPDZ_CPP-like"/>
    <property type="match status" value="1"/>
</dbReference>
<keyword evidence="2 5" id="KW-0645">Protease</keyword>
<dbReference type="PANTHER" id="PTHR32060">
    <property type="entry name" value="TAIL-SPECIFIC PROTEASE"/>
    <property type="match status" value="1"/>
</dbReference>
<evidence type="ECO:0000256" key="5">
    <source>
        <dbReference type="RuleBase" id="RU004404"/>
    </source>
</evidence>
<dbReference type="SUPFAM" id="SSF50156">
    <property type="entry name" value="PDZ domain-like"/>
    <property type="match status" value="1"/>
</dbReference>
<dbReference type="PANTHER" id="PTHR32060:SF22">
    <property type="entry name" value="CARBOXYL-TERMINAL-PROCESSING PEPTIDASE 3, CHLOROPLASTIC"/>
    <property type="match status" value="1"/>
</dbReference>
<dbReference type="Pfam" id="PF11818">
    <property type="entry name" value="DUF3340"/>
    <property type="match status" value="1"/>
</dbReference>
<dbReference type="PROSITE" id="PS50106">
    <property type="entry name" value="PDZ"/>
    <property type="match status" value="1"/>
</dbReference>
<dbReference type="SUPFAM" id="SSF52096">
    <property type="entry name" value="ClpP/crotonase"/>
    <property type="match status" value="1"/>
</dbReference>
<keyword evidence="6" id="KW-0175">Coiled coil</keyword>
<feature type="chain" id="PRO_5045905909" evidence="7">
    <location>
        <begin position="23"/>
        <end position="677"/>
    </location>
</feature>
<dbReference type="GO" id="GO:0006508">
    <property type="term" value="P:proteolysis"/>
    <property type="evidence" value="ECO:0007669"/>
    <property type="project" value="UniProtKB-KW"/>
</dbReference>
<evidence type="ECO:0000256" key="3">
    <source>
        <dbReference type="ARBA" id="ARBA00022801"/>
    </source>
</evidence>
<dbReference type="InterPro" id="IPR040573">
    <property type="entry name" value="TSP_N"/>
</dbReference>
<keyword evidence="4 5" id="KW-0720">Serine protease</keyword>
<keyword evidence="3 5" id="KW-0378">Hydrolase</keyword>
<proteinExistence type="inferred from homology"/>
<dbReference type="Gene3D" id="2.30.42.10">
    <property type="match status" value="1"/>
</dbReference>
<protein>
    <submittedName>
        <fullName evidence="9">Tail-specific protease</fullName>
    </submittedName>
</protein>
<evidence type="ECO:0000256" key="7">
    <source>
        <dbReference type="SAM" id="SignalP"/>
    </source>
</evidence>
<dbReference type="InterPro" id="IPR029045">
    <property type="entry name" value="ClpP/crotonase-like_dom_sf"/>
</dbReference>
<dbReference type="InterPro" id="IPR005151">
    <property type="entry name" value="Tail-specific_protease"/>
</dbReference>
<feature type="signal peptide" evidence="7">
    <location>
        <begin position="1"/>
        <end position="22"/>
    </location>
</feature>
<evidence type="ECO:0000313" key="10">
    <source>
        <dbReference type="Proteomes" id="UP001157186"/>
    </source>
</evidence>
<feature type="coiled-coil region" evidence="6">
    <location>
        <begin position="609"/>
        <end position="636"/>
    </location>
</feature>